<keyword evidence="2 5" id="KW-0732">Signal</keyword>
<dbReference type="EMBL" id="LR699119">
    <property type="protein sequence ID" value="VVC76885.1"/>
    <property type="molecule type" value="Genomic_DNA"/>
</dbReference>
<evidence type="ECO:0000256" key="2">
    <source>
        <dbReference type="ARBA" id="ARBA00022729"/>
    </source>
</evidence>
<evidence type="ECO:0000259" key="6">
    <source>
        <dbReference type="Pfam" id="PF00263"/>
    </source>
</evidence>
<dbReference type="PROSITE" id="PS51257">
    <property type="entry name" value="PROKAR_LIPOPROTEIN"/>
    <property type="match status" value="1"/>
</dbReference>
<keyword evidence="8" id="KW-0449">Lipoprotein</keyword>
<organism evidence="8 9">
    <name type="scientific">Aquicella siphonis</name>
    <dbReference type="NCBI Taxonomy" id="254247"/>
    <lineage>
        <taxon>Bacteria</taxon>
        <taxon>Pseudomonadati</taxon>
        <taxon>Pseudomonadota</taxon>
        <taxon>Gammaproteobacteria</taxon>
        <taxon>Legionellales</taxon>
        <taxon>Coxiellaceae</taxon>
        <taxon>Aquicella</taxon>
    </lineage>
</organism>
<proteinExistence type="predicted"/>
<evidence type="ECO:0000313" key="8">
    <source>
        <dbReference type="EMBL" id="VVC76885.1"/>
    </source>
</evidence>
<dbReference type="AlphaFoldDB" id="A0A5E4PJZ3"/>
<feature type="signal peptide" evidence="5">
    <location>
        <begin position="1"/>
        <end position="18"/>
    </location>
</feature>
<feature type="region of interest" description="Disordered" evidence="4">
    <location>
        <begin position="181"/>
        <end position="206"/>
    </location>
</feature>
<name>A0A5E4PJZ3_9COXI</name>
<dbReference type="Pfam" id="PF07655">
    <property type="entry name" value="Secretin_N_2"/>
    <property type="match status" value="1"/>
</dbReference>
<dbReference type="InterPro" id="IPR011514">
    <property type="entry name" value="Secretin_N_2"/>
</dbReference>
<keyword evidence="9" id="KW-1185">Reference proteome</keyword>
<dbReference type="OrthoDB" id="6233689at2"/>
<protein>
    <submittedName>
        <fullName evidence="8">Outer membrane lipoprotein BfpB</fullName>
    </submittedName>
</protein>
<dbReference type="InterPro" id="IPR004846">
    <property type="entry name" value="T2SS/T3SS_dom"/>
</dbReference>
<sequence length="525" mass="56432">MMLKKWIVLLLSTAFVLAACHSPVYNQTEGNIADVKIKAAKERVISDNKAKPLPPLLIKKGLYVDTTPISLSKRPSWLNNHIVVRGDQLPFSYYSRVIAAGAGSKVLTKYQVGMDPTSNVSINYSGTIRGALDMLAAKSGYVYSINNNMIYWQAFITRTFDIAFMPGDSDYLLGKKSSGGGANTAEQGTTAQVSNYTTSDSSDSEYSNLSGKVSIWKDLQATIAQMLSADGKVTVSQASTSVTVRDRPTNVQLVGQYIYNLNSNLSKQVLVKVQVLEVSLENAYNYGIDWAIITNAFHNSPFTLNANYGTPIAITALNTASGASTTGVPTLGTVATVPEGKNPIPSYTILLKALNQQGKTSVVSEPRVLCLNNQVSVVRIVKSEGYVASIQNTATPGVSSTTNTVTSQVTPGMLVTGLTLYILPKILNDRIYLSVNADLSTNDGFKQFGPTNSEIQLPSITEKHFNQRSMVKSGDTLILSGFRQVTNRTGANQFLTSQALGGKAAEQVNTETVVLITPILLHGSA</sequence>
<evidence type="ECO:0000313" key="9">
    <source>
        <dbReference type="Proteomes" id="UP000324194"/>
    </source>
</evidence>
<keyword evidence="3" id="KW-0472">Membrane</keyword>
<dbReference type="PANTHER" id="PTHR30332">
    <property type="entry name" value="PROBABLE GENERAL SECRETION PATHWAY PROTEIN D"/>
    <property type="match status" value="1"/>
</dbReference>
<evidence type="ECO:0000256" key="3">
    <source>
        <dbReference type="ARBA" id="ARBA00023136"/>
    </source>
</evidence>
<feature type="compositionally biased region" description="Polar residues" evidence="4">
    <location>
        <begin position="184"/>
        <end position="193"/>
    </location>
</feature>
<dbReference type="InterPro" id="IPR001775">
    <property type="entry name" value="GspD/PilQ"/>
</dbReference>
<evidence type="ECO:0000256" key="5">
    <source>
        <dbReference type="SAM" id="SignalP"/>
    </source>
</evidence>
<evidence type="ECO:0000256" key="4">
    <source>
        <dbReference type="SAM" id="MobiDB-lite"/>
    </source>
</evidence>
<dbReference type="RefSeq" id="WP_148340167.1">
    <property type="nucleotide sequence ID" value="NZ_LR699119.1"/>
</dbReference>
<evidence type="ECO:0000256" key="1">
    <source>
        <dbReference type="ARBA" id="ARBA00004370"/>
    </source>
</evidence>
<reference evidence="8 9" key="1">
    <citation type="submission" date="2019-08" db="EMBL/GenBank/DDBJ databases">
        <authorList>
            <person name="Guy L."/>
        </authorList>
    </citation>
    <scope>NUCLEOTIDE SEQUENCE [LARGE SCALE GENOMIC DNA]</scope>
    <source>
        <strain evidence="8 9">SGT-108</strain>
    </source>
</reference>
<dbReference type="GO" id="GO:0015627">
    <property type="term" value="C:type II protein secretion system complex"/>
    <property type="evidence" value="ECO:0007669"/>
    <property type="project" value="TreeGrafter"/>
</dbReference>
<feature type="chain" id="PRO_5023111153" evidence="5">
    <location>
        <begin position="19"/>
        <end position="525"/>
    </location>
</feature>
<evidence type="ECO:0000259" key="7">
    <source>
        <dbReference type="Pfam" id="PF07655"/>
    </source>
</evidence>
<feature type="domain" description="Secretin N-terminal" evidence="7">
    <location>
        <begin position="157"/>
        <end position="239"/>
    </location>
</feature>
<dbReference type="KEGG" id="asip:AQUSIP_22120"/>
<dbReference type="Proteomes" id="UP000324194">
    <property type="component" value="Chromosome 1"/>
</dbReference>
<dbReference type="InterPro" id="IPR050810">
    <property type="entry name" value="Bact_Secretion_Sys_Channel"/>
</dbReference>
<comment type="subcellular location">
    <subcellularLocation>
        <location evidence="1">Membrane</location>
    </subcellularLocation>
</comment>
<dbReference type="PANTHER" id="PTHR30332:SF24">
    <property type="entry name" value="SECRETIN GSPD-RELATED"/>
    <property type="match status" value="1"/>
</dbReference>
<feature type="compositionally biased region" description="Low complexity" evidence="4">
    <location>
        <begin position="194"/>
        <end position="206"/>
    </location>
</feature>
<accession>A0A5E4PJZ3</accession>
<dbReference type="GO" id="GO:0019867">
    <property type="term" value="C:outer membrane"/>
    <property type="evidence" value="ECO:0007669"/>
    <property type="project" value="InterPro"/>
</dbReference>
<gene>
    <name evidence="8" type="primary">bfpB</name>
    <name evidence="8" type="ORF">AQUSIP_22120</name>
</gene>
<dbReference type="GO" id="GO:0009306">
    <property type="term" value="P:protein secretion"/>
    <property type="evidence" value="ECO:0007669"/>
    <property type="project" value="InterPro"/>
</dbReference>
<dbReference type="GO" id="GO:0009297">
    <property type="term" value="P:pilus assembly"/>
    <property type="evidence" value="ECO:0007669"/>
    <property type="project" value="InterPro"/>
</dbReference>
<dbReference type="Pfam" id="PF00263">
    <property type="entry name" value="Secretin"/>
    <property type="match status" value="1"/>
</dbReference>
<feature type="domain" description="Type II/III secretion system secretin-like" evidence="6">
    <location>
        <begin position="353"/>
        <end position="493"/>
    </location>
</feature>
<dbReference type="PRINTS" id="PR00811">
    <property type="entry name" value="BCTERIALGSPD"/>
</dbReference>